<keyword evidence="4" id="KW-1185">Reference proteome</keyword>
<accession>A0A1G9KM71</accession>
<evidence type="ECO:0000313" key="4">
    <source>
        <dbReference type="Proteomes" id="UP000198901"/>
    </source>
</evidence>
<evidence type="ECO:0000313" key="3">
    <source>
        <dbReference type="EMBL" id="SDL50485.1"/>
    </source>
</evidence>
<sequence length="167" mass="19096">MNTAAWTIFTKRIPVKADIPTLYHAWTTREGLERWFLREAVFTAPDGLIRPHADFAQAGDAYLWRWHGYADDVFEAREVTEANGTDLFSFRFSGNCLVTVQLTPYDQHTLVEITQREIPEDNNPSTNLYVGCGEGWTFYLANLKSIYEGGIDLRNRDMRLQGVVVSS</sequence>
<evidence type="ECO:0000259" key="2">
    <source>
        <dbReference type="Pfam" id="PF08327"/>
    </source>
</evidence>
<dbReference type="InterPro" id="IPR023393">
    <property type="entry name" value="START-like_dom_sf"/>
</dbReference>
<dbReference type="EMBL" id="FNGS01000002">
    <property type="protein sequence ID" value="SDL50485.1"/>
    <property type="molecule type" value="Genomic_DNA"/>
</dbReference>
<feature type="domain" description="Activator of Hsp90 ATPase homologue 1/2-like C-terminal" evidence="2">
    <location>
        <begin position="17"/>
        <end position="147"/>
    </location>
</feature>
<reference evidence="3 4" key="1">
    <citation type="submission" date="2016-10" db="EMBL/GenBank/DDBJ databases">
        <authorList>
            <person name="de Groot N.N."/>
        </authorList>
    </citation>
    <scope>NUCLEOTIDE SEQUENCE [LARGE SCALE GENOMIC DNA]</scope>
    <source>
        <strain evidence="3 4">DSM 21668</strain>
    </source>
</reference>
<dbReference type="CDD" id="cd07814">
    <property type="entry name" value="SRPBCC_CalC_Aha1-like"/>
    <property type="match status" value="1"/>
</dbReference>
<dbReference type="SUPFAM" id="SSF55961">
    <property type="entry name" value="Bet v1-like"/>
    <property type="match status" value="1"/>
</dbReference>
<dbReference type="AlphaFoldDB" id="A0A1G9KM71"/>
<comment type="similarity">
    <text evidence="1">Belongs to the AHA1 family.</text>
</comment>
<dbReference type="InterPro" id="IPR013538">
    <property type="entry name" value="ASHA1/2-like_C"/>
</dbReference>
<dbReference type="Pfam" id="PF08327">
    <property type="entry name" value="AHSA1"/>
    <property type="match status" value="1"/>
</dbReference>
<dbReference type="Gene3D" id="3.30.530.20">
    <property type="match status" value="1"/>
</dbReference>
<protein>
    <submittedName>
        <fullName evidence="3">Activator of Hsp90 ATPase homolog 1-like protein</fullName>
    </submittedName>
</protein>
<proteinExistence type="inferred from homology"/>
<dbReference type="OrthoDB" id="9800631at2"/>
<organism evidence="3 4">
    <name type="scientific">Siphonobacter aquaeclarae</name>
    <dbReference type="NCBI Taxonomy" id="563176"/>
    <lineage>
        <taxon>Bacteria</taxon>
        <taxon>Pseudomonadati</taxon>
        <taxon>Bacteroidota</taxon>
        <taxon>Cytophagia</taxon>
        <taxon>Cytophagales</taxon>
        <taxon>Cytophagaceae</taxon>
        <taxon>Siphonobacter</taxon>
    </lineage>
</organism>
<dbReference type="RefSeq" id="WP_093198728.1">
    <property type="nucleotide sequence ID" value="NZ_FNGS01000002.1"/>
</dbReference>
<name>A0A1G9KM71_9BACT</name>
<dbReference type="Proteomes" id="UP000198901">
    <property type="component" value="Unassembled WGS sequence"/>
</dbReference>
<evidence type="ECO:0000256" key="1">
    <source>
        <dbReference type="ARBA" id="ARBA00006817"/>
    </source>
</evidence>
<gene>
    <name evidence="3" type="ORF">SAMN04488090_1064</name>
</gene>